<name>A0ABP3LQP5_9ACTN</name>
<dbReference type="EMBL" id="BAAABZ010000002">
    <property type="protein sequence ID" value="GAA0505041.1"/>
    <property type="molecule type" value="Genomic_DNA"/>
</dbReference>
<accession>A0ABP3LQP5</accession>
<evidence type="ECO:0000313" key="1">
    <source>
        <dbReference type="EMBL" id="GAA0505041.1"/>
    </source>
</evidence>
<organism evidence="1 2">
    <name type="scientific">Streptomyces mordarskii</name>
    <dbReference type="NCBI Taxonomy" id="1226758"/>
    <lineage>
        <taxon>Bacteria</taxon>
        <taxon>Bacillati</taxon>
        <taxon>Actinomycetota</taxon>
        <taxon>Actinomycetes</taxon>
        <taxon>Kitasatosporales</taxon>
        <taxon>Streptomycetaceae</taxon>
        <taxon>Streptomyces</taxon>
    </lineage>
</organism>
<protein>
    <submittedName>
        <fullName evidence="1">Uncharacterized protein</fullName>
    </submittedName>
</protein>
<proteinExistence type="predicted"/>
<dbReference type="Proteomes" id="UP001501576">
    <property type="component" value="Unassembled WGS sequence"/>
</dbReference>
<evidence type="ECO:0000313" key="2">
    <source>
        <dbReference type="Proteomes" id="UP001501576"/>
    </source>
</evidence>
<gene>
    <name evidence="1" type="ORF">GCM10010390_04890</name>
</gene>
<keyword evidence="2" id="KW-1185">Reference proteome</keyword>
<comment type="caution">
    <text evidence="1">The sequence shown here is derived from an EMBL/GenBank/DDBJ whole genome shotgun (WGS) entry which is preliminary data.</text>
</comment>
<reference evidence="2" key="1">
    <citation type="journal article" date="2019" name="Int. J. Syst. Evol. Microbiol.">
        <title>The Global Catalogue of Microorganisms (GCM) 10K type strain sequencing project: providing services to taxonomists for standard genome sequencing and annotation.</title>
        <authorList>
            <consortium name="The Broad Institute Genomics Platform"/>
            <consortium name="The Broad Institute Genome Sequencing Center for Infectious Disease"/>
            <person name="Wu L."/>
            <person name="Ma J."/>
        </authorList>
    </citation>
    <scope>NUCLEOTIDE SEQUENCE [LARGE SCALE GENOMIC DNA]</scope>
    <source>
        <strain evidence="2">JCM 5052</strain>
    </source>
</reference>
<sequence length="109" mass="11423">MIGEVDFHAAGVPRLRKVVHQMCITIGDAACRCRSERVYGGAPTVPGVQADSSATSRLTLACAPAARADRMAVCPCSDGSPPRRPCSCLPALCLLAYLRSAPILGWLVA</sequence>